<dbReference type="PANTHER" id="PTHR44591:SF3">
    <property type="entry name" value="RESPONSE REGULATORY DOMAIN-CONTAINING PROTEIN"/>
    <property type="match status" value="1"/>
</dbReference>
<accession>A0A1I0TQZ4</accession>
<dbReference type="AlphaFoldDB" id="A0A1I0TQZ4"/>
<dbReference type="CDD" id="cd00156">
    <property type="entry name" value="REC"/>
    <property type="match status" value="1"/>
</dbReference>
<dbReference type="PANTHER" id="PTHR44591">
    <property type="entry name" value="STRESS RESPONSE REGULATOR PROTEIN 1"/>
    <property type="match status" value="1"/>
</dbReference>
<evidence type="ECO:0000256" key="1">
    <source>
        <dbReference type="ARBA" id="ARBA00022553"/>
    </source>
</evidence>
<dbReference type="SMART" id="SM00448">
    <property type="entry name" value="REC"/>
    <property type="match status" value="1"/>
</dbReference>
<feature type="domain" description="Response regulatory" evidence="3">
    <location>
        <begin position="4"/>
        <end position="119"/>
    </location>
</feature>
<evidence type="ECO:0000313" key="5">
    <source>
        <dbReference type="Proteomes" id="UP000198836"/>
    </source>
</evidence>
<dbReference type="InterPro" id="IPR001789">
    <property type="entry name" value="Sig_transdc_resp-reg_receiver"/>
</dbReference>
<dbReference type="Pfam" id="PF00072">
    <property type="entry name" value="Response_reg"/>
    <property type="match status" value="1"/>
</dbReference>
<dbReference type="Gene3D" id="3.40.50.2300">
    <property type="match status" value="1"/>
</dbReference>
<evidence type="ECO:0000259" key="3">
    <source>
        <dbReference type="PROSITE" id="PS50110"/>
    </source>
</evidence>
<evidence type="ECO:0000313" key="4">
    <source>
        <dbReference type="EMBL" id="SFA54177.1"/>
    </source>
</evidence>
<keyword evidence="5" id="KW-1185">Reference proteome</keyword>
<protein>
    <submittedName>
        <fullName evidence="4">Response regulator receiver domain-containing protein</fullName>
    </submittedName>
</protein>
<dbReference type="Proteomes" id="UP000198836">
    <property type="component" value="Unassembled WGS sequence"/>
</dbReference>
<dbReference type="PROSITE" id="PS50110">
    <property type="entry name" value="RESPONSE_REGULATORY"/>
    <property type="match status" value="1"/>
</dbReference>
<proteinExistence type="predicted"/>
<dbReference type="EMBL" id="FOJM01000013">
    <property type="protein sequence ID" value="SFA54177.1"/>
    <property type="molecule type" value="Genomic_DNA"/>
</dbReference>
<sequence>MEKHILIIEDDQEISELFQMIFEAVGYHTTVLNIAPNPEFIDKGGFHLIVMDIRLIGSRYNGNELCRLFKSSYPNNKTPVLLMSAESNGDILAQECGADGFMGKPFDVDNLLTRAFEMMA</sequence>
<reference evidence="5" key="1">
    <citation type="submission" date="2016-10" db="EMBL/GenBank/DDBJ databases">
        <authorList>
            <person name="Varghese N."/>
            <person name="Submissions S."/>
        </authorList>
    </citation>
    <scope>NUCLEOTIDE SEQUENCE [LARGE SCALE GENOMIC DNA]</scope>
    <source>
        <strain evidence="5">DSM 18130</strain>
    </source>
</reference>
<keyword evidence="1 2" id="KW-0597">Phosphoprotein</keyword>
<dbReference type="SUPFAM" id="SSF52172">
    <property type="entry name" value="CheY-like"/>
    <property type="match status" value="1"/>
</dbReference>
<dbReference type="InterPro" id="IPR011006">
    <property type="entry name" value="CheY-like_superfamily"/>
</dbReference>
<feature type="modified residue" description="4-aspartylphosphate" evidence="2">
    <location>
        <position position="52"/>
    </location>
</feature>
<gene>
    <name evidence="4" type="ORF">SAMN04488511_11350</name>
</gene>
<dbReference type="STRING" id="332999.SAMN04488511_11350"/>
<dbReference type="RefSeq" id="WP_090985444.1">
    <property type="nucleotide sequence ID" value="NZ_FOJM01000013.1"/>
</dbReference>
<dbReference type="OrthoDB" id="795853at2"/>
<evidence type="ECO:0000256" key="2">
    <source>
        <dbReference type="PROSITE-ProRule" id="PRU00169"/>
    </source>
</evidence>
<dbReference type="InterPro" id="IPR050595">
    <property type="entry name" value="Bact_response_regulator"/>
</dbReference>
<name>A0A1I0TQZ4_9SPHI</name>
<dbReference type="GO" id="GO:0000160">
    <property type="term" value="P:phosphorelay signal transduction system"/>
    <property type="evidence" value="ECO:0007669"/>
    <property type="project" value="InterPro"/>
</dbReference>
<organism evidence="4 5">
    <name type="scientific">Pedobacter suwonensis</name>
    <dbReference type="NCBI Taxonomy" id="332999"/>
    <lineage>
        <taxon>Bacteria</taxon>
        <taxon>Pseudomonadati</taxon>
        <taxon>Bacteroidota</taxon>
        <taxon>Sphingobacteriia</taxon>
        <taxon>Sphingobacteriales</taxon>
        <taxon>Sphingobacteriaceae</taxon>
        <taxon>Pedobacter</taxon>
    </lineage>
</organism>